<evidence type="ECO:0000313" key="2">
    <source>
        <dbReference type="Proteomes" id="UP001194714"/>
    </source>
</evidence>
<gene>
    <name evidence="1" type="ORF">NEPTK9_000685</name>
</gene>
<evidence type="ECO:0008006" key="3">
    <source>
        <dbReference type="Google" id="ProtNLM"/>
    </source>
</evidence>
<comment type="caution">
    <text evidence="1">The sequence shown here is derived from an EMBL/GenBank/DDBJ whole genome shotgun (WGS) entry which is preliminary data.</text>
</comment>
<dbReference type="EMBL" id="JAAEJV010000013">
    <property type="protein sequence ID" value="MBF5059177.1"/>
    <property type="molecule type" value="Genomic_DNA"/>
</dbReference>
<keyword evidence="2" id="KW-1185">Reference proteome</keyword>
<proteinExistence type="predicted"/>
<name>A0ABS0AYF9_9BACT</name>
<sequence>MVRGLNDFKQHFADYADKYVLIGGTACNLIMEEAGLDFRATKDLDIVLYVEALDGDFVSAFWKFVEMGGYQHRQRSSGKEIFYRFSAPNNREFPAMLELFSRVPDTLQIVEGSHLTPIPTDESVMSLSAILLDENYYQFIHAGKQNSSALPVVRAGHLIPLKARAWIDLMDRKNVDANVNERDVRKHKNDIVRLYQLLTPSDKVILPQSIKEDMKQFLDRVQGESLIDLKSLGIKNTSFDELLATLRQIYNV</sequence>
<accession>A0ABS0AYF9</accession>
<protein>
    <recommendedName>
        <fullName evidence="3">Nucleotidyl transferase AbiEii/AbiGii toxin family protein</fullName>
    </recommendedName>
</protein>
<organism evidence="1 2">
    <name type="scientific">Candidatus Neptunichlamydia vexilliferae</name>
    <dbReference type="NCBI Taxonomy" id="1651774"/>
    <lineage>
        <taxon>Bacteria</taxon>
        <taxon>Pseudomonadati</taxon>
        <taxon>Chlamydiota</taxon>
        <taxon>Chlamydiia</taxon>
        <taxon>Parachlamydiales</taxon>
        <taxon>Simkaniaceae</taxon>
        <taxon>Candidatus Neptunichlamydia</taxon>
    </lineage>
</organism>
<dbReference type="Proteomes" id="UP001194714">
    <property type="component" value="Unassembled WGS sequence"/>
</dbReference>
<dbReference type="RefSeq" id="WP_194847479.1">
    <property type="nucleotide sequence ID" value="NZ_JAAEJV010000013.1"/>
</dbReference>
<evidence type="ECO:0000313" key="1">
    <source>
        <dbReference type="EMBL" id="MBF5059177.1"/>
    </source>
</evidence>
<reference evidence="1 2" key="1">
    <citation type="submission" date="2020-01" db="EMBL/GenBank/DDBJ databases">
        <title>Draft genome sequence of Cand. Neptunochlamydia vexilliferae K9.</title>
        <authorList>
            <person name="Schulz F."/>
            <person name="Koestlbacher S."/>
            <person name="Wascher F."/>
            <person name="Pizzetti I."/>
            <person name="Horn M."/>
        </authorList>
    </citation>
    <scope>NUCLEOTIDE SEQUENCE [LARGE SCALE GENOMIC DNA]</scope>
    <source>
        <strain evidence="1 2">K9</strain>
    </source>
</reference>